<evidence type="ECO:0000313" key="3">
    <source>
        <dbReference type="Proteomes" id="UP001396334"/>
    </source>
</evidence>
<dbReference type="InterPro" id="IPR055126">
    <property type="entry name" value="EDR4-like_N"/>
</dbReference>
<keyword evidence="3" id="KW-1185">Reference proteome</keyword>
<dbReference type="InterPro" id="IPR040244">
    <property type="entry name" value="EDR4-like"/>
</dbReference>
<feature type="domain" description="Enhanced disease resistance 4-like N-terminal" evidence="1">
    <location>
        <begin position="6"/>
        <end position="38"/>
    </location>
</feature>
<gene>
    <name evidence="2" type="ORF">V6N11_015804</name>
</gene>
<sequence length="140" mass="16129">MAESNKVRLVRCPKCENLLPELAGYSVYQCGGCGAVLREPFAYPVEHDMTRHGMYPPMHNPNHIPAYGDPFGSKMLGRAPHRFPGEYQQPPHPYFSGQYMESNQDPFMPYPRSSVLHQVRWFIIPTPIPWFVGPRRSQVR</sequence>
<dbReference type="PANTHER" id="PTHR31105:SF58">
    <property type="entry name" value="G-LIKE PROTEIN, PUTATIVE (DUF3133)-RELATED"/>
    <property type="match status" value="1"/>
</dbReference>
<comment type="caution">
    <text evidence="2">The sequence shown here is derived from an EMBL/GenBank/DDBJ whole genome shotgun (WGS) entry which is preliminary data.</text>
</comment>
<evidence type="ECO:0000313" key="2">
    <source>
        <dbReference type="EMBL" id="KAK9040663.1"/>
    </source>
</evidence>
<accession>A0ABR2TT77</accession>
<reference evidence="2 3" key="1">
    <citation type="journal article" date="2024" name="G3 (Bethesda)">
        <title>Genome assembly of Hibiscus sabdariffa L. provides insights into metabolisms of medicinal natural products.</title>
        <authorList>
            <person name="Kim T."/>
        </authorList>
    </citation>
    <scope>NUCLEOTIDE SEQUENCE [LARGE SCALE GENOMIC DNA]</scope>
    <source>
        <strain evidence="2">TK-2024</strain>
        <tissue evidence="2">Old leaves</tissue>
    </source>
</reference>
<dbReference type="Pfam" id="PF22910">
    <property type="entry name" value="EDR4-like_1st"/>
    <property type="match status" value="1"/>
</dbReference>
<name>A0ABR2TT77_9ROSI</name>
<proteinExistence type="predicted"/>
<dbReference type="EMBL" id="JBBPBN010000004">
    <property type="protein sequence ID" value="KAK9040663.1"/>
    <property type="molecule type" value="Genomic_DNA"/>
</dbReference>
<protein>
    <recommendedName>
        <fullName evidence="1">Enhanced disease resistance 4-like N-terminal domain-containing protein</fullName>
    </recommendedName>
</protein>
<organism evidence="2 3">
    <name type="scientific">Hibiscus sabdariffa</name>
    <name type="common">roselle</name>
    <dbReference type="NCBI Taxonomy" id="183260"/>
    <lineage>
        <taxon>Eukaryota</taxon>
        <taxon>Viridiplantae</taxon>
        <taxon>Streptophyta</taxon>
        <taxon>Embryophyta</taxon>
        <taxon>Tracheophyta</taxon>
        <taxon>Spermatophyta</taxon>
        <taxon>Magnoliopsida</taxon>
        <taxon>eudicotyledons</taxon>
        <taxon>Gunneridae</taxon>
        <taxon>Pentapetalae</taxon>
        <taxon>rosids</taxon>
        <taxon>malvids</taxon>
        <taxon>Malvales</taxon>
        <taxon>Malvaceae</taxon>
        <taxon>Malvoideae</taxon>
        <taxon>Hibiscus</taxon>
    </lineage>
</organism>
<evidence type="ECO:0000259" key="1">
    <source>
        <dbReference type="Pfam" id="PF22910"/>
    </source>
</evidence>
<dbReference type="PANTHER" id="PTHR31105">
    <property type="entry name" value="EXTRA-LARGE G-PROTEIN-LIKE"/>
    <property type="match status" value="1"/>
</dbReference>
<dbReference type="Proteomes" id="UP001396334">
    <property type="component" value="Unassembled WGS sequence"/>
</dbReference>